<proteinExistence type="inferred from homology"/>
<dbReference type="EC" id="4.2.2.-" evidence="3"/>
<dbReference type="InterPro" id="IPR012997">
    <property type="entry name" value="RplA"/>
</dbReference>
<keyword evidence="6" id="KW-0732">Signal</keyword>
<feature type="chain" id="PRO_5016470558" description="Endolytic peptidoglycan transglycosylase RlpA" evidence="6">
    <location>
        <begin position="39"/>
        <end position="154"/>
    </location>
</feature>
<dbReference type="Proteomes" id="UP000249842">
    <property type="component" value="Unassembled WGS sequence"/>
</dbReference>
<protein>
    <recommendedName>
        <fullName evidence="3">Endolytic peptidoglycan transglycosylase RlpA</fullName>
        <ecNumber evidence="3">4.2.2.-</ecNumber>
    </recommendedName>
</protein>
<comment type="caution">
    <text evidence="8">The sequence shown here is derived from an EMBL/GenBank/DDBJ whole genome shotgun (WGS) entry which is preliminary data.</text>
</comment>
<dbReference type="OrthoDB" id="9779128at2"/>
<keyword evidence="3" id="KW-1003">Cell membrane</keyword>
<evidence type="ECO:0000256" key="6">
    <source>
        <dbReference type="SAM" id="SignalP"/>
    </source>
</evidence>
<dbReference type="InterPro" id="IPR009009">
    <property type="entry name" value="RlpA-like_DPBB"/>
</dbReference>
<evidence type="ECO:0000313" key="9">
    <source>
        <dbReference type="Proteomes" id="UP000249842"/>
    </source>
</evidence>
<reference evidence="9" key="1">
    <citation type="submission" date="2018-05" db="EMBL/GenBank/DDBJ databases">
        <authorList>
            <person name="Li X."/>
        </authorList>
    </citation>
    <scope>NUCLEOTIDE SEQUENCE [LARGE SCALE GENOMIC DNA]</scope>
    <source>
        <strain evidence="9">HKS-05</strain>
    </source>
</reference>
<dbReference type="SUPFAM" id="SSF50685">
    <property type="entry name" value="Barwin-like endoglucanases"/>
    <property type="match status" value="1"/>
</dbReference>
<keyword evidence="9" id="KW-1185">Reference proteome</keyword>
<dbReference type="GO" id="GO:0071555">
    <property type="term" value="P:cell wall organization"/>
    <property type="evidence" value="ECO:0007669"/>
    <property type="project" value="UniProtKB-KW"/>
</dbReference>
<feature type="region of interest" description="Disordered" evidence="5">
    <location>
        <begin position="35"/>
        <end position="90"/>
    </location>
</feature>
<dbReference type="InterPro" id="IPR034718">
    <property type="entry name" value="RlpA"/>
</dbReference>
<dbReference type="Gene3D" id="2.40.40.10">
    <property type="entry name" value="RlpA-like domain"/>
    <property type="match status" value="1"/>
</dbReference>
<feature type="compositionally biased region" description="Low complexity" evidence="5">
    <location>
        <begin position="35"/>
        <end position="52"/>
    </location>
</feature>
<organism evidence="8 9">
    <name type="scientific">Phenylobacterium hankyongense</name>
    <dbReference type="NCBI Taxonomy" id="1813876"/>
    <lineage>
        <taxon>Bacteria</taxon>
        <taxon>Pseudomonadati</taxon>
        <taxon>Pseudomonadota</taxon>
        <taxon>Alphaproteobacteria</taxon>
        <taxon>Caulobacterales</taxon>
        <taxon>Caulobacteraceae</taxon>
        <taxon>Phenylobacterium</taxon>
    </lineage>
</organism>
<name>A0A328AWT7_9CAUL</name>
<feature type="signal peptide" evidence="6">
    <location>
        <begin position="1"/>
        <end position="38"/>
    </location>
</feature>
<dbReference type="NCBIfam" id="TIGR00413">
    <property type="entry name" value="rlpA"/>
    <property type="match status" value="1"/>
</dbReference>
<keyword evidence="1 3" id="KW-0456">Lyase</keyword>
<comment type="subcellular location">
    <subcellularLocation>
        <location evidence="3">Cell membrane</location>
        <topology evidence="3">Lipid-anchor</topology>
    </subcellularLocation>
</comment>
<dbReference type="PANTHER" id="PTHR34183:SF8">
    <property type="entry name" value="ENDOLYTIC PEPTIDOGLYCAN TRANSGLYCOSYLASE RLPA-RELATED"/>
    <property type="match status" value="1"/>
</dbReference>
<dbReference type="EMBL" id="QFYP01000001">
    <property type="protein sequence ID" value="RAK59443.1"/>
    <property type="molecule type" value="Genomic_DNA"/>
</dbReference>
<comment type="function">
    <text evidence="3">Lytic transglycosylase with a strong preference for naked glycan strands that lack stem peptides.</text>
</comment>
<comment type="similarity">
    <text evidence="3 4">Belongs to the RlpA family.</text>
</comment>
<dbReference type="CDD" id="cd22268">
    <property type="entry name" value="DPBB_RlpA-like"/>
    <property type="match status" value="1"/>
</dbReference>
<keyword evidence="3" id="KW-0564">Palmitate</keyword>
<evidence type="ECO:0000259" key="7">
    <source>
        <dbReference type="Pfam" id="PF03330"/>
    </source>
</evidence>
<dbReference type="HAMAP" id="MF_02071">
    <property type="entry name" value="RlpA"/>
    <property type="match status" value="1"/>
</dbReference>
<accession>A0A328AWT7</accession>
<dbReference type="AlphaFoldDB" id="A0A328AWT7"/>
<evidence type="ECO:0000256" key="3">
    <source>
        <dbReference type="HAMAP-Rule" id="MF_02071"/>
    </source>
</evidence>
<gene>
    <name evidence="3" type="primary">rlpA</name>
    <name evidence="8" type="ORF">DJ021_06295</name>
</gene>
<evidence type="ECO:0000256" key="5">
    <source>
        <dbReference type="SAM" id="MobiDB-lite"/>
    </source>
</evidence>
<keyword evidence="3" id="KW-0472">Membrane</keyword>
<dbReference type="GO" id="GO:0000270">
    <property type="term" value="P:peptidoglycan metabolic process"/>
    <property type="evidence" value="ECO:0007669"/>
    <property type="project" value="UniProtKB-UniRule"/>
</dbReference>
<evidence type="ECO:0000256" key="2">
    <source>
        <dbReference type="ARBA" id="ARBA00023316"/>
    </source>
</evidence>
<dbReference type="GO" id="GO:0008932">
    <property type="term" value="F:lytic endotransglycosylase activity"/>
    <property type="evidence" value="ECO:0007669"/>
    <property type="project" value="UniProtKB-UniRule"/>
</dbReference>
<dbReference type="PANTHER" id="PTHR34183">
    <property type="entry name" value="ENDOLYTIC PEPTIDOGLYCAN TRANSGLYCOSYLASE RLPA"/>
    <property type="match status" value="1"/>
</dbReference>
<evidence type="ECO:0000256" key="1">
    <source>
        <dbReference type="ARBA" id="ARBA00023239"/>
    </source>
</evidence>
<dbReference type="GO" id="GO:0005886">
    <property type="term" value="C:plasma membrane"/>
    <property type="evidence" value="ECO:0007669"/>
    <property type="project" value="UniProtKB-SubCell"/>
</dbReference>
<feature type="domain" description="RlpA-like protein double-psi beta-barrel" evidence="7">
    <location>
        <begin position="55"/>
        <end position="143"/>
    </location>
</feature>
<evidence type="ECO:0000256" key="4">
    <source>
        <dbReference type="RuleBase" id="RU003495"/>
    </source>
</evidence>
<keyword evidence="2 3" id="KW-0961">Cell wall biogenesis/degradation</keyword>
<dbReference type="PROSITE" id="PS51257">
    <property type="entry name" value="PROKAR_LIPOPROTEIN"/>
    <property type="match status" value="1"/>
</dbReference>
<dbReference type="Pfam" id="PF03330">
    <property type="entry name" value="DPBB_1"/>
    <property type="match status" value="1"/>
</dbReference>
<dbReference type="InterPro" id="IPR036908">
    <property type="entry name" value="RlpA-like_sf"/>
</dbReference>
<keyword evidence="3 8" id="KW-0449">Lipoprotein</keyword>
<sequence length="154" mass="16041">MRLRHQPRPAPSWARPGLRASALGLASLACMGSTAAAAAEARAPPQRPEVAAKPQTGKASYYGTHDAGEKTASGARFAPDKMTAASPTLPLGTKAKVTNAETGKSVHVTVTDRGPYAKNRILDVTPKAAKQLGMKESGVSTVKVQPLHVPRSSH</sequence>
<evidence type="ECO:0000313" key="8">
    <source>
        <dbReference type="EMBL" id="RAK59443.1"/>
    </source>
</evidence>